<sequence length="250" mass="28414">MKRILIVGGANGIGLSIATEMAKRHTCEKIYIVDKAPLVEEYKQKKIESYEFDLTELDYTFFDRFDDIDALMITAGFGNLSLFRDIDEQQIIASFNVNAIAALRLIKHFYSKIENKKDFYCGVMVSIAGFMSSPFFSVYAATKAALKIFIESVNVELKKAGTTNRILNVSPGSLKGTSFNHGKTDLTVTAPMAQTIIQHLENKDDLFIPQYEEIFKHVLERYHQDFRAEGIHSYEYKLKSGRVNVIPKQN</sequence>
<protein>
    <submittedName>
        <fullName evidence="4">Short-chain dehydrogenase/reductase SDR</fullName>
    </submittedName>
</protein>
<evidence type="ECO:0000256" key="1">
    <source>
        <dbReference type="ARBA" id="ARBA00006484"/>
    </source>
</evidence>
<dbReference type="RefSeq" id="WP_013617219.1">
    <property type="nucleotide sequence ID" value="NC_015164.1"/>
</dbReference>
<evidence type="ECO:0000256" key="3">
    <source>
        <dbReference type="SAM" id="Phobius"/>
    </source>
</evidence>
<evidence type="ECO:0000313" key="4">
    <source>
        <dbReference type="EMBL" id="ADY35784.1"/>
    </source>
</evidence>
<dbReference type="InterPro" id="IPR036291">
    <property type="entry name" value="NAD(P)-bd_dom_sf"/>
</dbReference>
<organism evidence="4 5">
    <name type="scientific">Phocaeicola salanitronis (strain DSM 18170 / JCM 13657 / CCUG 60908 / BL78)</name>
    <name type="common">Bacteroides salanitronis</name>
    <dbReference type="NCBI Taxonomy" id="667015"/>
    <lineage>
        <taxon>Bacteria</taxon>
        <taxon>Pseudomonadati</taxon>
        <taxon>Bacteroidota</taxon>
        <taxon>Bacteroidia</taxon>
        <taxon>Bacteroidales</taxon>
        <taxon>Bacteroidaceae</taxon>
        <taxon>Phocaeicola</taxon>
    </lineage>
</organism>
<keyword evidence="2" id="KW-0560">Oxidoreductase</keyword>
<dbReference type="PRINTS" id="PR00081">
    <property type="entry name" value="GDHRDH"/>
</dbReference>
<dbReference type="eggNOG" id="COG0300">
    <property type="taxonomic scope" value="Bacteria"/>
</dbReference>
<name>F0R6C0_PHOSB</name>
<gene>
    <name evidence="4" type="ordered locus">Bacsa_1202</name>
</gene>
<dbReference type="KEGG" id="bsa:Bacsa_1202"/>
<dbReference type="STRING" id="667015.Bacsa_1202"/>
<dbReference type="Proteomes" id="UP000007486">
    <property type="component" value="Chromosome"/>
</dbReference>
<dbReference type="OrthoDB" id="9786056at2"/>
<evidence type="ECO:0000256" key="2">
    <source>
        <dbReference type="ARBA" id="ARBA00023002"/>
    </source>
</evidence>
<reference evidence="4 5" key="1">
    <citation type="journal article" date="2011" name="Stand. Genomic Sci.">
        <title>Complete genome sequence of Bacteroides salanitronis type strain (BL78).</title>
        <authorList>
            <person name="Gronow S."/>
            <person name="Held B."/>
            <person name="Lucas S."/>
            <person name="Lapidus A."/>
            <person name="Del Rio T.G."/>
            <person name="Nolan M."/>
            <person name="Tice H."/>
            <person name="Deshpande S."/>
            <person name="Cheng J.F."/>
            <person name="Pitluck S."/>
            <person name="Liolios K."/>
            <person name="Pagani I."/>
            <person name="Ivanova N."/>
            <person name="Mavromatis K."/>
            <person name="Pati A."/>
            <person name="Tapia R."/>
            <person name="Han C."/>
            <person name="Goodwin L."/>
            <person name="Chen A."/>
            <person name="Palaniappan K."/>
            <person name="Land M."/>
            <person name="Hauser L."/>
            <person name="Chang Y.J."/>
            <person name="Jeffries C.D."/>
            <person name="Brambilla E.M."/>
            <person name="Rohde M."/>
            <person name="Goker M."/>
            <person name="Detter J.C."/>
            <person name="Woyke T."/>
            <person name="Bristow J."/>
            <person name="Markowitz V."/>
            <person name="Hugenholtz P."/>
            <person name="Kyrpides N.C."/>
            <person name="Klenk H.P."/>
            <person name="Eisen J.A."/>
        </authorList>
    </citation>
    <scope>NUCLEOTIDE SEQUENCE [LARGE SCALE GENOMIC DNA]</scope>
    <source>
        <strain evidence="4 5">DSM 18170</strain>
    </source>
</reference>
<keyword evidence="5" id="KW-1185">Reference proteome</keyword>
<evidence type="ECO:0000313" key="5">
    <source>
        <dbReference type="Proteomes" id="UP000007486"/>
    </source>
</evidence>
<dbReference type="HOGENOM" id="CLU_1132815_0_0_10"/>
<feature type="transmembrane region" description="Helical" evidence="3">
    <location>
        <begin position="119"/>
        <end position="141"/>
    </location>
</feature>
<keyword evidence="3" id="KW-1133">Transmembrane helix</keyword>
<comment type="similarity">
    <text evidence="1">Belongs to the short-chain dehydrogenases/reductases (SDR) family.</text>
</comment>
<dbReference type="SUPFAM" id="SSF51735">
    <property type="entry name" value="NAD(P)-binding Rossmann-fold domains"/>
    <property type="match status" value="1"/>
</dbReference>
<dbReference type="InterPro" id="IPR002347">
    <property type="entry name" value="SDR_fam"/>
</dbReference>
<dbReference type="EMBL" id="CP002530">
    <property type="protein sequence ID" value="ADY35784.1"/>
    <property type="molecule type" value="Genomic_DNA"/>
</dbReference>
<dbReference type="PANTHER" id="PTHR42901">
    <property type="entry name" value="ALCOHOL DEHYDROGENASE"/>
    <property type="match status" value="1"/>
</dbReference>
<keyword evidence="3" id="KW-0812">Transmembrane</keyword>
<dbReference type="PANTHER" id="PTHR42901:SF1">
    <property type="entry name" value="ALCOHOL DEHYDROGENASE"/>
    <property type="match status" value="1"/>
</dbReference>
<accession>F0R6C0</accession>
<dbReference type="GO" id="GO:0016491">
    <property type="term" value="F:oxidoreductase activity"/>
    <property type="evidence" value="ECO:0007669"/>
    <property type="project" value="UniProtKB-KW"/>
</dbReference>
<keyword evidence="3" id="KW-0472">Membrane</keyword>
<dbReference type="Pfam" id="PF00106">
    <property type="entry name" value="adh_short"/>
    <property type="match status" value="1"/>
</dbReference>
<proteinExistence type="inferred from homology"/>
<dbReference type="AlphaFoldDB" id="F0R6C0"/>
<dbReference type="Gene3D" id="3.40.50.720">
    <property type="entry name" value="NAD(P)-binding Rossmann-like Domain"/>
    <property type="match status" value="1"/>
</dbReference>